<dbReference type="PROSITE" id="PS01073">
    <property type="entry name" value="RIBOSOMAL_L24E"/>
    <property type="match status" value="1"/>
</dbReference>
<dbReference type="GeneID" id="14653146"/>
<evidence type="ECO:0000256" key="2">
    <source>
        <dbReference type="ARBA" id="ARBA00022771"/>
    </source>
</evidence>
<protein>
    <recommendedName>
        <fullName evidence="5">Large ribosomal subunit protein eL24</fullName>
    </recommendedName>
</protein>
<dbReference type="Proteomes" id="UP000011867">
    <property type="component" value="Chromosome"/>
</dbReference>
<dbReference type="SMART" id="SM00746">
    <property type="entry name" value="TRASH"/>
    <property type="match status" value="1"/>
</dbReference>
<dbReference type="SUPFAM" id="SSF57716">
    <property type="entry name" value="Glucocorticoid receptor-like (DNA-binding domain)"/>
    <property type="match status" value="1"/>
</dbReference>
<keyword evidence="2" id="KW-0479">Metal-binding</keyword>
<dbReference type="GO" id="GO:0005840">
    <property type="term" value="C:ribosome"/>
    <property type="evidence" value="ECO:0007669"/>
    <property type="project" value="UniProtKB-KW"/>
</dbReference>
<comment type="subunit">
    <text evidence="5">Part of the 50S ribosomal subunit. Forms a cluster with proteins L3 and L14.</text>
</comment>
<keyword evidence="4 5" id="KW-0687">Ribonucleoprotein</keyword>
<comment type="similarity">
    <text evidence="1 5">Belongs to the eukaryotic ribosomal protein eL24 family.</text>
</comment>
<comment type="caution">
    <text evidence="5">Lacks conserved residue(s) required for the propagation of feature annotation.</text>
</comment>
<accession>M1Y2Y0</accession>
<keyword evidence="5" id="KW-0699">rRNA-binding</keyword>
<sequence>MVQKRTCDYSGQEIEPGTGTMYVKNDGTVLWFADAKCEKNYRMGREARDLEWIGNEDEAADADVEDADVETDAEEATDAPVDADADAETDAEEATDAPVDADADAETDAETADDAETDEEVDA</sequence>
<dbReference type="EMBL" id="HF582854">
    <property type="protein sequence ID" value="CCQ36877.1"/>
    <property type="molecule type" value="Genomic_DNA"/>
</dbReference>
<dbReference type="InterPro" id="IPR038630">
    <property type="entry name" value="L24e/L24_sf"/>
</dbReference>
<keyword evidence="2" id="KW-0863">Zinc-finger</keyword>
<dbReference type="GO" id="GO:0006412">
    <property type="term" value="P:translation"/>
    <property type="evidence" value="ECO:0007669"/>
    <property type="project" value="UniProtKB-UniRule"/>
</dbReference>
<evidence type="ECO:0000256" key="3">
    <source>
        <dbReference type="ARBA" id="ARBA00022980"/>
    </source>
</evidence>
<evidence type="ECO:0000256" key="5">
    <source>
        <dbReference type="HAMAP-Rule" id="MF_00773"/>
    </source>
</evidence>
<feature type="domain" description="TRASH" evidence="7">
    <location>
        <begin position="7"/>
        <end position="45"/>
    </location>
</feature>
<keyword evidence="3 5" id="KW-0689">Ribosomal protein</keyword>
<dbReference type="NCBIfam" id="NF034186">
    <property type="entry name" value="PRK14891.1-1"/>
    <property type="match status" value="1"/>
</dbReference>
<evidence type="ECO:0000259" key="7">
    <source>
        <dbReference type="SMART" id="SM00746"/>
    </source>
</evidence>
<proteinExistence type="inferred from homology"/>
<keyword evidence="9" id="KW-1185">Reference proteome</keyword>
<dbReference type="InterPro" id="IPR055345">
    <property type="entry name" value="Ribosomal_eL24-rel_arc"/>
</dbReference>
<dbReference type="GO" id="GO:0019843">
    <property type="term" value="F:rRNA binding"/>
    <property type="evidence" value="ECO:0007669"/>
    <property type="project" value="UniProtKB-UniRule"/>
</dbReference>
<keyword evidence="5" id="KW-0694">RNA-binding</keyword>
<dbReference type="InterPro" id="IPR000988">
    <property type="entry name" value="Ribosomal_eL24-rel_N"/>
</dbReference>
<dbReference type="RefSeq" id="WP_015409643.1">
    <property type="nucleotide sequence ID" value="NC_020388.1"/>
</dbReference>
<evidence type="ECO:0000256" key="1">
    <source>
        <dbReference type="ARBA" id="ARBA00005647"/>
    </source>
</evidence>
<name>M1Y2Y0_NATM8</name>
<feature type="region of interest" description="Disordered" evidence="6">
    <location>
        <begin position="52"/>
        <end position="123"/>
    </location>
</feature>
<organism evidence="8 9">
    <name type="scientific">Natronomonas moolapensis (strain DSM 18674 / CECT 7526 / JCM 14361 / 8.8.11)</name>
    <dbReference type="NCBI Taxonomy" id="268739"/>
    <lineage>
        <taxon>Archaea</taxon>
        <taxon>Methanobacteriati</taxon>
        <taxon>Methanobacteriota</taxon>
        <taxon>Stenosarchaea group</taxon>
        <taxon>Halobacteria</taxon>
        <taxon>Halobacteriales</taxon>
        <taxon>Natronomonadaceae</taxon>
        <taxon>Natronomonas</taxon>
    </lineage>
</organism>
<dbReference type="KEGG" id="nmo:Nmlp_2724"/>
<evidence type="ECO:0000256" key="4">
    <source>
        <dbReference type="ARBA" id="ARBA00023274"/>
    </source>
</evidence>
<dbReference type="GO" id="GO:1990904">
    <property type="term" value="C:ribonucleoprotein complex"/>
    <property type="evidence" value="ECO:0007669"/>
    <property type="project" value="UniProtKB-KW"/>
</dbReference>
<evidence type="ECO:0000256" key="6">
    <source>
        <dbReference type="SAM" id="MobiDB-lite"/>
    </source>
</evidence>
<dbReference type="CDD" id="cd00472">
    <property type="entry name" value="Ribosomal_L24e_L24"/>
    <property type="match status" value="1"/>
</dbReference>
<gene>
    <name evidence="5 8" type="primary">rpl24e</name>
    <name evidence="8" type="ordered locus">Nmlp_2724</name>
</gene>
<evidence type="ECO:0000313" key="9">
    <source>
        <dbReference type="Proteomes" id="UP000011867"/>
    </source>
</evidence>
<dbReference type="Gene3D" id="2.30.170.20">
    <property type="entry name" value="Ribosomal protein L24e"/>
    <property type="match status" value="1"/>
</dbReference>
<dbReference type="STRING" id="268739.Nmlp_2724"/>
<dbReference type="eggNOG" id="arCOG01950">
    <property type="taxonomic scope" value="Archaea"/>
</dbReference>
<dbReference type="GO" id="GO:0003735">
    <property type="term" value="F:structural constituent of ribosome"/>
    <property type="evidence" value="ECO:0007669"/>
    <property type="project" value="InterPro"/>
</dbReference>
<dbReference type="HOGENOM" id="CLU_152994_0_0_2"/>
<dbReference type="Pfam" id="PF01246">
    <property type="entry name" value="Ribosomal_L24e"/>
    <property type="match status" value="1"/>
</dbReference>
<dbReference type="InterPro" id="IPR011017">
    <property type="entry name" value="TRASH_dom"/>
</dbReference>
<dbReference type="GO" id="GO:0008270">
    <property type="term" value="F:zinc ion binding"/>
    <property type="evidence" value="ECO:0007669"/>
    <property type="project" value="UniProtKB-KW"/>
</dbReference>
<reference evidence="8 9" key="1">
    <citation type="journal article" date="2013" name="Genome Announc.">
        <title>Genome of the haloarchaeon Natronomonas moolapensis, a neutrophilic member of a previously haloalkaliphilic genus.</title>
        <authorList>
            <person name="Dyall-Smith M.L."/>
            <person name="Pfeiffer F."/>
            <person name="Oberwinkler T."/>
            <person name="Klee K."/>
            <person name="Rampp M."/>
            <person name="Palm P."/>
            <person name="Gross K."/>
            <person name="Schuster S.C."/>
            <person name="Oesterhelt D."/>
        </authorList>
    </citation>
    <scope>NUCLEOTIDE SEQUENCE [LARGE SCALE GENOMIC DNA]</scope>
    <source>
        <strain evidence="9">DSM 18674 / JCM 14361 / 8.8.11</strain>
    </source>
</reference>
<keyword evidence="2" id="KW-0862">Zinc</keyword>
<dbReference type="InterPro" id="IPR023442">
    <property type="entry name" value="Ribosomal_eL24_CS"/>
</dbReference>
<dbReference type="OrthoDB" id="55506at2157"/>
<dbReference type="AlphaFoldDB" id="M1Y2Y0"/>
<dbReference type="HAMAP" id="MF_00773">
    <property type="entry name" value="Ribosomal_eL24"/>
    <property type="match status" value="1"/>
</dbReference>
<comment type="function">
    <text evidence="5">Binds to the 23S rRNA.</text>
</comment>
<feature type="compositionally biased region" description="Acidic residues" evidence="6">
    <location>
        <begin position="54"/>
        <end position="123"/>
    </location>
</feature>
<evidence type="ECO:0000313" key="8">
    <source>
        <dbReference type="EMBL" id="CCQ36877.1"/>
    </source>
</evidence>